<protein>
    <submittedName>
        <fullName evidence="1">Putative secreted protein</fullName>
    </submittedName>
</protein>
<sequence length="95" mass="10488">MSCRFLDCLSLHVPFFFFLCRGVLCTTSSILSHVLSVLLSAFALEGVGADPSFVFLWWGWPLKGTLTAWEVCWPLASAEGSCCLLTKAYALICVY</sequence>
<name>A0A023G3V4_AMBTT</name>
<accession>A0A023G3V4</accession>
<proteinExistence type="evidence at transcript level"/>
<organism evidence="1">
    <name type="scientific">Amblyomma triste</name>
    <name type="common">Neotropical tick</name>
    <dbReference type="NCBI Taxonomy" id="251400"/>
    <lineage>
        <taxon>Eukaryota</taxon>
        <taxon>Metazoa</taxon>
        <taxon>Ecdysozoa</taxon>
        <taxon>Arthropoda</taxon>
        <taxon>Chelicerata</taxon>
        <taxon>Arachnida</taxon>
        <taxon>Acari</taxon>
        <taxon>Parasitiformes</taxon>
        <taxon>Ixodida</taxon>
        <taxon>Ixodoidea</taxon>
        <taxon>Ixodidae</taxon>
        <taxon>Amblyomminae</taxon>
        <taxon>Amblyomma</taxon>
    </lineage>
</organism>
<evidence type="ECO:0000313" key="1">
    <source>
        <dbReference type="EMBL" id="JAC27553.1"/>
    </source>
</evidence>
<dbReference type="EMBL" id="GBBM01007865">
    <property type="protein sequence ID" value="JAC27553.1"/>
    <property type="molecule type" value="mRNA"/>
</dbReference>
<dbReference type="AlphaFoldDB" id="A0A023G3V4"/>
<reference evidence="1" key="1">
    <citation type="submission" date="2014-03" db="EMBL/GenBank/DDBJ databases">
        <title>The sialotranscriptome of Amblyomma triste, Amblyomma parvum and Amblyomma cajennense ticks, uncovered by 454-based RNA-seq.</title>
        <authorList>
            <person name="Garcia G.R."/>
            <person name="Gardinassi L.G."/>
            <person name="Ribeiro J.M."/>
            <person name="Anatriello E."/>
            <person name="Ferreira B.R."/>
            <person name="Moreira H.N."/>
            <person name="Mafra C."/>
            <person name="Olegario M.M."/>
            <person name="Szabo P.J."/>
            <person name="Miranda-Santos I.K."/>
            <person name="Maruyama S.R."/>
        </authorList>
    </citation>
    <scope>NUCLEOTIDE SEQUENCE</scope>
    <source>
        <strain evidence="1">Mato Grasso do Sul</strain>
        <tissue evidence="1">Salivary glands</tissue>
    </source>
</reference>